<evidence type="ECO:0000313" key="13">
    <source>
        <dbReference type="EMBL" id="MSS91071.1"/>
    </source>
</evidence>
<dbReference type="InterPro" id="IPR045864">
    <property type="entry name" value="aa-tRNA-synth_II/BPL/LPL"/>
</dbReference>
<proteinExistence type="predicted"/>
<evidence type="ECO:0000256" key="3">
    <source>
        <dbReference type="ARBA" id="ARBA00022598"/>
    </source>
</evidence>
<dbReference type="InterPro" id="IPR015866">
    <property type="entry name" value="Ser-tRNA-synth_1_N"/>
</dbReference>
<evidence type="ECO:0000256" key="10">
    <source>
        <dbReference type="PIRSR" id="PIRSR001529-2"/>
    </source>
</evidence>
<feature type="domain" description="Aminoacyl-transfer RNA synthetases class-II family profile" evidence="12">
    <location>
        <begin position="143"/>
        <end position="411"/>
    </location>
</feature>
<dbReference type="GO" id="GO:0016740">
    <property type="term" value="F:transferase activity"/>
    <property type="evidence" value="ECO:0007669"/>
    <property type="project" value="UniProtKB-ARBA"/>
</dbReference>
<dbReference type="PROSITE" id="PS50862">
    <property type="entry name" value="AA_TRNA_LIGASE_II"/>
    <property type="match status" value="1"/>
</dbReference>
<dbReference type="GeneID" id="86055958"/>
<organism evidence="13 14">
    <name type="scientific">Eisenbergiella porci</name>
    <dbReference type="NCBI Taxonomy" id="2652274"/>
    <lineage>
        <taxon>Bacteria</taxon>
        <taxon>Bacillati</taxon>
        <taxon>Bacillota</taxon>
        <taxon>Clostridia</taxon>
        <taxon>Lachnospirales</taxon>
        <taxon>Lachnospiraceae</taxon>
        <taxon>Eisenbergiella</taxon>
    </lineage>
</organism>
<evidence type="ECO:0000313" key="14">
    <source>
        <dbReference type="Proteomes" id="UP000436047"/>
    </source>
</evidence>
<feature type="binding site" evidence="10">
    <location>
        <begin position="352"/>
        <end position="355"/>
    </location>
    <ligand>
        <name>ATP</name>
        <dbReference type="ChEBI" id="CHEBI:30616"/>
    </ligand>
</feature>
<evidence type="ECO:0000256" key="11">
    <source>
        <dbReference type="SAM" id="Coils"/>
    </source>
</evidence>
<keyword evidence="4" id="KW-0547">Nucleotide-binding</keyword>
<feature type="binding site" evidence="10">
    <location>
        <begin position="265"/>
        <end position="267"/>
    </location>
    <ligand>
        <name>ATP</name>
        <dbReference type="ChEBI" id="CHEBI:30616"/>
    </ligand>
</feature>
<dbReference type="Pfam" id="PF02403">
    <property type="entry name" value="Seryl_tRNA_N"/>
    <property type="match status" value="1"/>
</dbReference>
<feature type="binding site" evidence="9">
    <location>
        <position position="265"/>
    </location>
    <ligand>
        <name>L-serine</name>
        <dbReference type="ChEBI" id="CHEBI:33384"/>
    </ligand>
</feature>
<evidence type="ECO:0000256" key="1">
    <source>
        <dbReference type="ARBA" id="ARBA00012840"/>
    </source>
</evidence>
<protein>
    <recommendedName>
        <fullName evidence="1 8">Serine--tRNA ligase</fullName>
        <ecNumber evidence="1 8">6.1.1.11</ecNumber>
    </recommendedName>
</protein>
<feature type="binding site" evidence="9">
    <location>
        <position position="234"/>
    </location>
    <ligand>
        <name>L-serine</name>
        <dbReference type="ChEBI" id="CHEBI:33384"/>
    </ligand>
</feature>
<keyword evidence="7" id="KW-0030">Aminoacyl-tRNA synthetase</keyword>
<evidence type="ECO:0000256" key="6">
    <source>
        <dbReference type="ARBA" id="ARBA00022917"/>
    </source>
</evidence>
<dbReference type="RefSeq" id="WP_154467445.1">
    <property type="nucleotide sequence ID" value="NZ_JAXFEN010000076.1"/>
</dbReference>
<dbReference type="Gene3D" id="3.30.930.10">
    <property type="entry name" value="Bira Bifunctional Protein, Domain 2"/>
    <property type="match status" value="1"/>
</dbReference>
<dbReference type="Gene3D" id="1.10.287.40">
    <property type="entry name" value="Serine-tRNA synthetase, tRNA binding domain"/>
    <property type="match status" value="1"/>
</dbReference>
<dbReference type="SUPFAM" id="SSF55681">
    <property type="entry name" value="Class II aaRS and biotin synthetases"/>
    <property type="match status" value="1"/>
</dbReference>
<evidence type="ECO:0000256" key="8">
    <source>
        <dbReference type="NCBIfam" id="TIGR00414"/>
    </source>
</evidence>
<dbReference type="PRINTS" id="PR00981">
    <property type="entry name" value="TRNASYNTHSER"/>
</dbReference>
<evidence type="ECO:0000259" key="12">
    <source>
        <dbReference type="PROSITE" id="PS50862"/>
    </source>
</evidence>
<dbReference type="InterPro" id="IPR006195">
    <property type="entry name" value="aa-tRNA-synth_II"/>
</dbReference>
<dbReference type="EC" id="6.1.1.11" evidence="1 8"/>
<dbReference type="Proteomes" id="UP000436047">
    <property type="component" value="Unassembled WGS sequence"/>
</dbReference>
<dbReference type="GO" id="GO:0004828">
    <property type="term" value="F:serine-tRNA ligase activity"/>
    <property type="evidence" value="ECO:0007669"/>
    <property type="project" value="UniProtKB-UniRule"/>
</dbReference>
<feature type="binding site" evidence="9">
    <location>
        <position position="288"/>
    </location>
    <ligand>
        <name>L-serine</name>
        <dbReference type="ChEBI" id="CHEBI:33384"/>
    </ligand>
</feature>
<feature type="binding site" evidence="9">
    <location>
        <position position="384"/>
    </location>
    <ligand>
        <name>L-serine</name>
        <dbReference type="ChEBI" id="CHEBI:33384"/>
    </ligand>
</feature>
<evidence type="ECO:0000256" key="4">
    <source>
        <dbReference type="ARBA" id="ARBA00022741"/>
    </source>
</evidence>
<reference evidence="13 14" key="1">
    <citation type="submission" date="2019-08" db="EMBL/GenBank/DDBJ databases">
        <title>In-depth cultivation of the pig gut microbiome towards novel bacterial diversity and tailored functional studies.</title>
        <authorList>
            <person name="Wylensek D."/>
            <person name="Hitch T.C.A."/>
            <person name="Clavel T."/>
        </authorList>
    </citation>
    <scope>NUCLEOTIDE SEQUENCE [LARGE SCALE GENOMIC DNA]</scope>
    <source>
        <strain evidence="13 14">WCA-389-WT-23B</strain>
    </source>
</reference>
<dbReference type="InterPro" id="IPR010978">
    <property type="entry name" value="tRNA-bd_arm"/>
</dbReference>
<dbReference type="GO" id="GO:0006434">
    <property type="term" value="P:seryl-tRNA aminoacylation"/>
    <property type="evidence" value="ECO:0007669"/>
    <property type="project" value="UniProtKB-UniRule"/>
</dbReference>
<keyword evidence="6" id="KW-0648">Protein biosynthesis</keyword>
<dbReference type="PANTHER" id="PTHR11778">
    <property type="entry name" value="SERYL-TRNA SYNTHETASE"/>
    <property type="match status" value="1"/>
</dbReference>
<sequence>MIDIKFLRENPEAVKENIRKKFQDSKLPLVDEVIELDKESRKTQQEADDLRANRNKISKEIGGLMKAGKKEEAEAKKAEVAAGAKKLEELEAKEAQLQEKILKNMMVIPNIIDPTVPIGKDDTENVEITKYGKPVVPDFEIPYHTEIMEKFNGIDLDSARKVAGNGFYYLMGDIARLHSAVISYARDFMINRGFTYCVPPFMIRSNVVTGVMSFAEMDAMMYKIEGEDLYLIGTSEHSMIGKFIDTIIQEEELPKTLTSYSPCFRKEKGAHGLEERGVYRIHQFEKQEMIVVCKPEDSAMWFEKLWQNTVDLFRSMDIPVRTIECCSGDLADLKVKSYDVEAWSPRQKKYFEVGSCSNLGDAQARRLKIRVNGENGKYFAHTLNNTVVAPPRMLIAFLENNLQADGSVRIPAVLQPYMGGMTEIK</sequence>
<dbReference type="FunFam" id="3.30.930.10:FF:000034">
    <property type="entry name" value="Serine--tRNA ligase"/>
    <property type="match status" value="1"/>
</dbReference>
<evidence type="ECO:0000256" key="9">
    <source>
        <dbReference type="PIRSR" id="PIRSR001529-1"/>
    </source>
</evidence>
<gene>
    <name evidence="13" type="primary">serS</name>
    <name evidence="13" type="ORF">FYJ45_23380</name>
</gene>
<dbReference type="EMBL" id="VUMI01000055">
    <property type="protein sequence ID" value="MSS91071.1"/>
    <property type="molecule type" value="Genomic_DNA"/>
</dbReference>
<dbReference type="NCBIfam" id="TIGR00414">
    <property type="entry name" value="serS"/>
    <property type="match status" value="1"/>
</dbReference>
<feature type="site" description="Important for serine binding" evidence="9">
    <location>
        <position position="386"/>
    </location>
</feature>
<evidence type="ECO:0000256" key="5">
    <source>
        <dbReference type="ARBA" id="ARBA00022840"/>
    </source>
</evidence>
<accession>A0A6N7W718</accession>
<name>A0A6N7W718_9FIRM</name>
<keyword evidence="11" id="KW-0175">Coiled coil</keyword>
<keyword evidence="5 10" id="KW-0067">ATP-binding</keyword>
<keyword evidence="14" id="KW-1185">Reference proteome</keyword>
<feature type="coiled-coil region" evidence="11">
    <location>
        <begin position="33"/>
        <end position="100"/>
    </location>
</feature>
<dbReference type="GO" id="GO:0140096">
    <property type="term" value="F:catalytic activity, acting on a protein"/>
    <property type="evidence" value="ECO:0007669"/>
    <property type="project" value="UniProtKB-ARBA"/>
</dbReference>
<dbReference type="GO" id="GO:0005524">
    <property type="term" value="F:ATP binding"/>
    <property type="evidence" value="ECO:0007669"/>
    <property type="project" value="UniProtKB-KW"/>
</dbReference>
<dbReference type="AlphaFoldDB" id="A0A6N7W718"/>
<dbReference type="SUPFAM" id="SSF46589">
    <property type="entry name" value="tRNA-binding arm"/>
    <property type="match status" value="1"/>
</dbReference>
<dbReference type="InterPro" id="IPR042103">
    <property type="entry name" value="SerRS_1_N_sf"/>
</dbReference>
<evidence type="ECO:0000256" key="7">
    <source>
        <dbReference type="ARBA" id="ARBA00023146"/>
    </source>
</evidence>
<dbReference type="PIRSF" id="PIRSF001529">
    <property type="entry name" value="Ser-tRNA-synth_IIa"/>
    <property type="match status" value="1"/>
</dbReference>
<keyword evidence="2" id="KW-0963">Cytoplasm</keyword>
<dbReference type="Pfam" id="PF00587">
    <property type="entry name" value="tRNA-synt_2b"/>
    <property type="match status" value="1"/>
</dbReference>
<dbReference type="InterPro" id="IPR002317">
    <property type="entry name" value="Ser-tRNA-ligase_type_1"/>
</dbReference>
<keyword evidence="3 13" id="KW-0436">Ligase</keyword>
<dbReference type="InterPro" id="IPR002314">
    <property type="entry name" value="aa-tRNA-synt_IIb"/>
</dbReference>
<dbReference type="GO" id="GO:0005737">
    <property type="term" value="C:cytoplasm"/>
    <property type="evidence" value="ECO:0007669"/>
    <property type="project" value="UniProtKB-UniRule"/>
</dbReference>
<evidence type="ECO:0000256" key="2">
    <source>
        <dbReference type="ARBA" id="ARBA00022490"/>
    </source>
</evidence>
<comment type="caution">
    <text evidence="13">The sequence shown here is derived from an EMBL/GenBank/DDBJ whole genome shotgun (WGS) entry which is preliminary data.</text>
</comment>